<dbReference type="AlphaFoldDB" id="A0A2W1JXN9"/>
<dbReference type="PANTHER" id="PTHR43792:SF16">
    <property type="entry name" value="N-ACETYLTRANSFERASE DOMAIN-CONTAINING PROTEIN"/>
    <property type="match status" value="1"/>
</dbReference>
<proteinExistence type="predicted"/>
<accession>A0A2W1JXN9</accession>
<dbReference type="PANTHER" id="PTHR43792">
    <property type="entry name" value="GNAT FAMILY, PUTATIVE (AFU_ORTHOLOGUE AFUA_3G00765)-RELATED-RELATED"/>
    <property type="match status" value="1"/>
</dbReference>
<gene>
    <name evidence="2" type="ORF">C1752_01405</name>
</gene>
<reference evidence="2 3" key="1">
    <citation type="journal article" date="2018" name="Sci. Rep.">
        <title>A novel species of the marine cyanobacterium Acaryochloris with a unique pigment content and lifestyle.</title>
        <authorList>
            <person name="Partensky F."/>
            <person name="Six C."/>
            <person name="Ratin M."/>
            <person name="Garczarek L."/>
            <person name="Vaulot D."/>
            <person name="Probert I."/>
            <person name="Calteau A."/>
            <person name="Gourvil P."/>
            <person name="Marie D."/>
            <person name="Grebert T."/>
            <person name="Bouchier C."/>
            <person name="Le Panse S."/>
            <person name="Gachenot M."/>
            <person name="Rodriguez F."/>
            <person name="Garrido J.L."/>
        </authorList>
    </citation>
    <scope>NUCLEOTIDE SEQUENCE [LARGE SCALE GENOMIC DNA]</scope>
    <source>
        <strain evidence="2 3">RCC1774</strain>
    </source>
</reference>
<dbReference type="PROSITE" id="PS51186">
    <property type="entry name" value="GNAT"/>
    <property type="match status" value="1"/>
</dbReference>
<feature type="domain" description="N-acetyltransferase" evidence="1">
    <location>
        <begin position="8"/>
        <end position="173"/>
    </location>
</feature>
<protein>
    <recommendedName>
        <fullName evidence="1">N-acetyltransferase domain-containing protein</fullName>
    </recommendedName>
</protein>
<dbReference type="OrthoDB" id="9785602at2"/>
<dbReference type="SUPFAM" id="SSF55729">
    <property type="entry name" value="Acyl-CoA N-acyltransferases (Nat)"/>
    <property type="match status" value="1"/>
</dbReference>
<dbReference type="Proteomes" id="UP000248857">
    <property type="component" value="Unassembled WGS sequence"/>
</dbReference>
<dbReference type="RefSeq" id="WP_110985363.1">
    <property type="nucleotide sequence ID" value="NZ_CAWNWM010000003.1"/>
</dbReference>
<organism evidence="2 3">
    <name type="scientific">Acaryochloris thomasi RCC1774</name>
    <dbReference type="NCBI Taxonomy" id="1764569"/>
    <lineage>
        <taxon>Bacteria</taxon>
        <taxon>Bacillati</taxon>
        <taxon>Cyanobacteriota</taxon>
        <taxon>Cyanophyceae</taxon>
        <taxon>Acaryochloridales</taxon>
        <taxon>Acaryochloridaceae</taxon>
        <taxon>Acaryochloris</taxon>
        <taxon>Acaryochloris thomasi</taxon>
    </lineage>
</organism>
<evidence type="ECO:0000313" key="2">
    <source>
        <dbReference type="EMBL" id="PZD74344.1"/>
    </source>
</evidence>
<dbReference type="Pfam" id="PF13302">
    <property type="entry name" value="Acetyltransf_3"/>
    <property type="match status" value="1"/>
</dbReference>
<evidence type="ECO:0000313" key="3">
    <source>
        <dbReference type="Proteomes" id="UP000248857"/>
    </source>
</evidence>
<dbReference type="InterPro" id="IPR016181">
    <property type="entry name" value="Acyl_CoA_acyltransferase"/>
</dbReference>
<dbReference type="Gene3D" id="3.40.630.30">
    <property type="match status" value="1"/>
</dbReference>
<name>A0A2W1JXN9_9CYAN</name>
<dbReference type="InterPro" id="IPR051531">
    <property type="entry name" value="N-acetyltransferase"/>
</dbReference>
<comment type="caution">
    <text evidence="2">The sequence shown here is derived from an EMBL/GenBank/DDBJ whole genome shotgun (WGS) entry which is preliminary data.</text>
</comment>
<evidence type="ECO:0000259" key="1">
    <source>
        <dbReference type="PROSITE" id="PS51186"/>
    </source>
</evidence>
<dbReference type="GO" id="GO:0016747">
    <property type="term" value="F:acyltransferase activity, transferring groups other than amino-acyl groups"/>
    <property type="evidence" value="ECO:0007669"/>
    <property type="project" value="InterPro"/>
</dbReference>
<sequence>MSLESTRLSYERITRKHTQELQPILCDPRVYVHVDDGVAPSSNELLESFISREVGPYGDRSHERWVDYVVRLRESRTAIGRVEATVIEHRAEVAYILGFPYWGKGYGSESLAWLQQFVQKNYGVKEFWATVTPGNISSRHLLLKNGYREMSNDNLPQLMSYEQNDWVFFKAATA</sequence>
<dbReference type="InterPro" id="IPR000182">
    <property type="entry name" value="GNAT_dom"/>
</dbReference>
<dbReference type="EMBL" id="PQWO01000003">
    <property type="protein sequence ID" value="PZD74344.1"/>
    <property type="molecule type" value="Genomic_DNA"/>
</dbReference>
<keyword evidence="3" id="KW-1185">Reference proteome</keyword>